<keyword evidence="6" id="KW-1185">Reference proteome</keyword>
<comment type="caution">
    <text evidence="5">The sequence shown here is derived from an EMBL/GenBank/DDBJ whole genome shotgun (WGS) entry which is preliminary data.</text>
</comment>
<dbReference type="RefSeq" id="WP_021583836.1">
    <property type="nucleotide sequence ID" value="NZ_AWET01000024.1"/>
</dbReference>
<organism evidence="5 6">
    <name type="scientific">Hoylesella pleuritidis F0068</name>
    <dbReference type="NCBI Taxonomy" id="1081904"/>
    <lineage>
        <taxon>Bacteria</taxon>
        <taxon>Pseudomonadati</taxon>
        <taxon>Bacteroidota</taxon>
        <taxon>Bacteroidia</taxon>
        <taxon>Bacteroidales</taxon>
        <taxon>Prevotellaceae</taxon>
        <taxon>Hoylesella</taxon>
    </lineage>
</organism>
<dbReference type="PANTHER" id="PTHR43280">
    <property type="entry name" value="ARAC-FAMILY TRANSCRIPTIONAL REGULATOR"/>
    <property type="match status" value="1"/>
</dbReference>
<dbReference type="SUPFAM" id="SSF51215">
    <property type="entry name" value="Regulatory protein AraC"/>
    <property type="match status" value="1"/>
</dbReference>
<evidence type="ECO:0000256" key="3">
    <source>
        <dbReference type="ARBA" id="ARBA00023163"/>
    </source>
</evidence>
<dbReference type="PROSITE" id="PS01124">
    <property type="entry name" value="HTH_ARAC_FAMILY_2"/>
    <property type="match status" value="1"/>
</dbReference>
<reference evidence="5 6" key="1">
    <citation type="submission" date="2013-08" db="EMBL/GenBank/DDBJ databases">
        <authorList>
            <person name="Durkin A.S."/>
            <person name="Haft D.R."/>
            <person name="McCorrison J."/>
            <person name="Torralba M."/>
            <person name="Gillis M."/>
            <person name="Haft D.H."/>
            <person name="Methe B."/>
            <person name="Sutton G."/>
            <person name="Nelson K.E."/>
        </authorList>
    </citation>
    <scope>NUCLEOTIDE SEQUENCE [LARGE SCALE GENOMIC DNA]</scope>
    <source>
        <strain evidence="5 6">F0068</strain>
    </source>
</reference>
<name>U2LBL6_9BACT</name>
<feature type="domain" description="HTH araC/xylS-type" evidence="4">
    <location>
        <begin position="195"/>
        <end position="293"/>
    </location>
</feature>
<dbReference type="Pfam" id="PF12833">
    <property type="entry name" value="HTH_18"/>
    <property type="match status" value="1"/>
</dbReference>
<evidence type="ECO:0000313" key="6">
    <source>
        <dbReference type="Proteomes" id="UP000016600"/>
    </source>
</evidence>
<dbReference type="SUPFAM" id="SSF46689">
    <property type="entry name" value="Homeodomain-like"/>
    <property type="match status" value="1"/>
</dbReference>
<dbReference type="InterPro" id="IPR018060">
    <property type="entry name" value="HTH_AraC"/>
</dbReference>
<dbReference type="Proteomes" id="UP000016600">
    <property type="component" value="Unassembled WGS sequence"/>
</dbReference>
<accession>U2LBL6</accession>
<protein>
    <submittedName>
        <fullName evidence="5">DNA-binding helix-turn-helix protein</fullName>
    </submittedName>
</protein>
<evidence type="ECO:0000259" key="4">
    <source>
        <dbReference type="PROSITE" id="PS01124"/>
    </source>
</evidence>
<evidence type="ECO:0000313" key="5">
    <source>
        <dbReference type="EMBL" id="ERK01706.1"/>
    </source>
</evidence>
<sequence length="294" mass="33711">MSNNGILNLQQMAARYAIEDIFGACLVYFHSASGNSASMLTFSGRISFYEVLLVKKGRMEVCVGDNNITLQAGDLLLLTPFQPVVTRPTDTHTEVEGLLIETHFYAGLRSIDRETDVMMPTVITHSNLVFHLDHHQTSSFIELLHQIKQVVRQPHLYKLEILQSLVHVCLLFITELPYDNSLLTHDFKHKENIFKIFIHLAHSNFRKERQIRFYANKLNMTTTYLSRTVREISGTTIYDHLALLTYNEACTLLRTSDHTIGEIADSLHFNDISAFTNFFKSRAGISPLSYRNRE</sequence>
<dbReference type="PATRIC" id="fig|1081904.3.peg.1166"/>
<gene>
    <name evidence="5" type="ORF">HMPREF1218_1511</name>
</gene>
<keyword evidence="3" id="KW-0804">Transcription</keyword>
<dbReference type="InterPro" id="IPR009057">
    <property type="entry name" value="Homeodomain-like_sf"/>
</dbReference>
<evidence type="ECO:0000256" key="1">
    <source>
        <dbReference type="ARBA" id="ARBA00023015"/>
    </source>
</evidence>
<evidence type="ECO:0000256" key="2">
    <source>
        <dbReference type="ARBA" id="ARBA00023125"/>
    </source>
</evidence>
<dbReference type="PANTHER" id="PTHR43280:SF32">
    <property type="entry name" value="TRANSCRIPTIONAL REGULATORY PROTEIN"/>
    <property type="match status" value="1"/>
</dbReference>
<dbReference type="Gene3D" id="1.10.10.60">
    <property type="entry name" value="Homeodomain-like"/>
    <property type="match status" value="1"/>
</dbReference>
<dbReference type="InterPro" id="IPR037923">
    <property type="entry name" value="HTH-like"/>
</dbReference>
<dbReference type="AlphaFoldDB" id="U2LBL6"/>
<keyword evidence="1" id="KW-0805">Transcription regulation</keyword>
<dbReference type="EMBL" id="AWET01000024">
    <property type="protein sequence ID" value="ERK01706.1"/>
    <property type="molecule type" value="Genomic_DNA"/>
</dbReference>
<dbReference type="GO" id="GO:0043565">
    <property type="term" value="F:sequence-specific DNA binding"/>
    <property type="evidence" value="ECO:0007669"/>
    <property type="project" value="InterPro"/>
</dbReference>
<keyword evidence="2 5" id="KW-0238">DNA-binding</keyword>
<dbReference type="GO" id="GO:0003700">
    <property type="term" value="F:DNA-binding transcription factor activity"/>
    <property type="evidence" value="ECO:0007669"/>
    <property type="project" value="InterPro"/>
</dbReference>
<dbReference type="SMART" id="SM00342">
    <property type="entry name" value="HTH_ARAC"/>
    <property type="match status" value="1"/>
</dbReference>
<proteinExistence type="predicted"/>